<dbReference type="PROSITE" id="PS00028">
    <property type="entry name" value="ZINC_FINGER_C2H2_1"/>
    <property type="match status" value="4"/>
</dbReference>
<dbReference type="SUPFAM" id="SSF57667">
    <property type="entry name" value="beta-beta-alpha zinc fingers"/>
    <property type="match status" value="3"/>
</dbReference>
<feature type="domain" description="C2H2-type" evidence="8">
    <location>
        <begin position="296"/>
        <end position="323"/>
    </location>
</feature>
<dbReference type="Pfam" id="PF00096">
    <property type="entry name" value="zf-C2H2"/>
    <property type="match status" value="3"/>
</dbReference>
<dbReference type="PROSITE" id="PS51915">
    <property type="entry name" value="ZAD"/>
    <property type="match status" value="1"/>
</dbReference>
<feature type="compositionally biased region" description="Basic and acidic residues" evidence="7">
    <location>
        <begin position="149"/>
        <end position="160"/>
    </location>
</feature>
<dbReference type="InterPro" id="IPR013087">
    <property type="entry name" value="Znf_C2H2_type"/>
</dbReference>
<dbReference type="PROSITE" id="PS50157">
    <property type="entry name" value="ZINC_FINGER_C2H2_2"/>
    <property type="match status" value="5"/>
</dbReference>
<protein>
    <submittedName>
        <fullName evidence="10">Zinc finger and BTB domain-containing protein 24</fullName>
    </submittedName>
</protein>
<feature type="domain" description="C2H2-type" evidence="8">
    <location>
        <begin position="228"/>
        <end position="255"/>
    </location>
</feature>
<dbReference type="PANTHER" id="PTHR24379">
    <property type="entry name" value="KRAB AND ZINC FINGER DOMAIN-CONTAINING"/>
    <property type="match status" value="1"/>
</dbReference>
<keyword evidence="1 6" id="KW-0479">Metal-binding</keyword>
<keyword evidence="3 5" id="KW-0863">Zinc-finger</keyword>
<dbReference type="SUPFAM" id="SSF57716">
    <property type="entry name" value="Glucocorticoid receptor-like (DNA-binding domain)"/>
    <property type="match status" value="1"/>
</dbReference>
<feature type="binding site" evidence="6">
    <location>
        <position position="69"/>
    </location>
    <ligand>
        <name>Zn(2+)</name>
        <dbReference type="ChEBI" id="CHEBI:29105"/>
    </ligand>
</feature>
<evidence type="ECO:0000256" key="4">
    <source>
        <dbReference type="ARBA" id="ARBA00022833"/>
    </source>
</evidence>
<dbReference type="GO" id="GO:0005634">
    <property type="term" value="C:nucleus"/>
    <property type="evidence" value="ECO:0007669"/>
    <property type="project" value="InterPro"/>
</dbReference>
<evidence type="ECO:0000313" key="10">
    <source>
        <dbReference type="EMBL" id="CAG6576774.1"/>
    </source>
</evidence>
<feature type="binding site" evidence="6">
    <location>
        <position position="19"/>
    </location>
    <ligand>
        <name>Zn(2+)</name>
        <dbReference type="ChEBI" id="CHEBI:29105"/>
    </ligand>
</feature>
<proteinExistence type="predicted"/>
<evidence type="ECO:0000256" key="6">
    <source>
        <dbReference type="PROSITE-ProRule" id="PRU01263"/>
    </source>
</evidence>
<dbReference type="PANTHER" id="PTHR24379:SF121">
    <property type="entry name" value="C2H2-TYPE DOMAIN-CONTAINING PROTEIN"/>
    <property type="match status" value="1"/>
</dbReference>
<feature type="binding site" evidence="6">
    <location>
        <position position="66"/>
    </location>
    <ligand>
        <name>Zn(2+)</name>
        <dbReference type="ChEBI" id="CHEBI:29105"/>
    </ligand>
</feature>
<dbReference type="Gene3D" id="3.40.1800.20">
    <property type="match status" value="1"/>
</dbReference>
<evidence type="ECO:0000256" key="5">
    <source>
        <dbReference type="PROSITE-ProRule" id="PRU00042"/>
    </source>
</evidence>
<evidence type="ECO:0000256" key="7">
    <source>
        <dbReference type="SAM" id="MobiDB-lite"/>
    </source>
</evidence>
<evidence type="ECO:0000256" key="1">
    <source>
        <dbReference type="ARBA" id="ARBA00022723"/>
    </source>
</evidence>
<keyword evidence="2" id="KW-0677">Repeat</keyword>
<dbReference type="InterPro" id="IPR036236">
    <property type="entry name" value="Znf_C2H2_sf"/>
</dbReference>
<organism evidence="10">
    <name type="scientific">Culex pipiens</name>
    <name type="common">House mosquito</name>
    <dbReference type="NCBI Taxonomy" id="7175"/>
    <lineage>
        <taxon>Eukaryota</taxon>
        <taxon>Metazoa</taxon>
        <taxon>Ecdysozoa</taxon>
        <taxon>Arthropoda</taxon>
        <taxon>Hexapoda</taxon>
        <taxon>Insecta</taxon>
        <taxon>Pterygota</taxon>
        <taxon>Neoptera</taxon>
        <taxon>Endopterygota</taxon>
        <taxon>Diptera</taxon>
        <taxon>Nematocera</taxon>
        <taxon>Culicoidea</taxon>
        <taxon>Culicidae</taxon>
        <taxon>Culicinae</taxon>
        <taxon>Culicini</taxon>
        <taxon>Culex</taxon>
        <taxon>Culex</taxon>
    </lineage>
</organism>
<feature type="region of interest" description="Disordered" evidence="7">
    <location>
        <begin position="133"/>
        <end position="160"/>
    </location>
</feature>
<dbReference type="InterPro" id="IPR012934">
    <property type="entry name" value="Znf_AD"/>
</dbReference>
<feature type="domain" description="C2H2-type" evidence="8">
    <location>
        <begin position="199"/>
        <end position="227"/>
    </location>
</feature>
<dbReference type="SMART" id="SM00868">
    <property type="entry name" value="zf-AD"/>
    <property type="match status" value="1"/>
</dbReference>
<keyword evidence="4 6" id="KW-0862">Zinc</keyword>
<dbReference type="GO" id="GO:0008270">
    <property type="term" value="F:zinc ion binding"/>
    <property type="evidence" value="ECO:0007669"/>
    <property type="project" value="UniProtKB-UniRule"/>
</dbReference>
<evidence type="ECO:0000259" key="9">
    <source>
        <dbReference type="PROSITE" id="PS51915"/>
    </source>
</evidence>
<feature type="binding site" evidence="6">
    <location>
        <position position="22"/>
    </location>
    <ligand>
        <name>Zn(2+)</name>
        <dbReference type="ChEBI" id="CHEBI:29105"/>
    </ligand>
</feature>
<dbReference type="EMBL" id="HBUE01190754">
    <property type="protein sequence ID" value="CAG6525085.1"/>
    <property type="molecule type" value="Transcribed_RNA"/>
</dbReference>
<evidence type="ECO:0000256" key="2">
    <source>
        <dbReference type="ARBA" id="ARBA00022737"/>
    </source>
</evidence>
<dbReference type="Pfam" id="PF07776">
    <property type="entry name" value="zf-AD"/>
    <property type="match status" value="1"/>
</dbReference>
<reference evidence="10" key="1">
    <citation type="submission" date="2021-05" db="EMBL/GenBank/DDBJ databases">
        <authorList>
            <person name="Alioto T."/>
            <person name="Alioto T."/>
            <person name="Gomez Garrido J."/>
        </authorList>
    </citation>
    <scope>NUCLEOTIDE SEQUENCE</scope>
</reference>
<evidence type="ECO:0000259" key="8">
    <source>
        <dbReference type="PROSITE" id="PS50157"/>
    </source>
</evidence>
<name>A0A8D8NTC3_CULPI</name>
<dbReference type="AlphaFoldDB" id="A0A8D8NTC3"/>
<dbReference type="Gene3D" id="3.30.160.60">
    <property type="entry name" value="Classic Zinc Finger"/>
    <property type="match status" value="3"/>
</dbReference>
<dbReference type="SMART" id="SM00355">
    <property type="entry name" value="ZnF_C2H2"/>
    <property type="match status" value="5"/>
</dbReference>
<feature type="domain" description="C2H2-type" evidence="8">
    <location>
        <begin position="171"/>
        <end position="198"/>
    </location>
</feature>
<dbReference type="EMBL" id="HBUE01296649">
    <property type="protein sequence ID" value="CAG6576774.1"/>
    <property type="molecule type" value="Transcribed_RNA"/>
</dbReference>
<dbReference type="FunFam" id="3.30.160.60:FF:000446">
    <property type="entry name" value="Zinc finger protein"/>
    <property type="match status" value="1"/>
</dbReference>
<accession>A0A8D8NTC3</accession>
<evidence type="ECO:0000256" key="3">
    <source>
        <dbReference type="ARBA" id="ARBA00022771"/>
    </source>
</evidence>
<feature type="domain" description="ZAD" evidence="9">
    <location>
        <begin position="17"/>
        <end position="93"/>
    </location>
</feature>
<feature type="domain" description="C2H2-type" evidence="8">
    <location>
        <begin position="256"/>
        <end position="284"/>
    </location>
</feature>
<sequence length="329" mass="38266">MHQNTTEIPLNMDLFVNHCRLCRAENVPTESWPLLTQSDNEHLLEKIEACSNVQIRADDGLPQRICRRCEASLDQADSFRLQCQEAETWWRFKREENKVKPDAITLVFVKPEIEEENDDSNGLPEMVLKKEPVTFEDSDYEPAQNEPSLDEREVDLEGEKATPKKKIRKEFRCEICSRKLANKQNLEEHMSLHSGVQSFECSECDSKFFCAAALKRHVDRKHTKDQPFQCEKCNRKYTTKGHLLRHQITHSDVRPFSCDVCPMAFKTKQNLSSHVQSVHQPEEIKEALKKKSERICVCSYCGKISKSVSLHKKHLITHTGEKKIRMRDL</sequence>